<dbReference type="InterPro" id="IPR037439">
    <property type="entry name" value="Branching_enzy"/>
</dbReference>
<gene>
    <name evidence="10" type="ORF">DENIS_1258</name>
</gene>
<dbReference type="SUPFAM" id="SSF51011">
    <property type="entry name" value="Glycosyl hydrolase domain"/>
    <property type="match status" value="1"/>
</dbReference>
<feature type="active site" description="Nucleophile" evidence="8">
    <location>
        <position position="335"/>
    </location>
</feature>
<dbReference type="FunFam" id="3.20.20.80:FF:000001">
    <property type="entry name" value="1,4-alpha-glucan branching enzyme"/>
    <property type="match status" value="1"/>
</dbReference>
<dbReference type="OrthoDB" id="9800174at2"/>
<dbReference type="Pfam" id="PF00128">
    <property type="entry name" value="Alpha-amylase"/>
    <property type="match status" value="1"/>
</dbReference>
<keyword evidence="7" id="KW-0119">Carbohydrate metabolism</keyword>
<evidence type="ECO:0000256" key="2">
    <source>
        <dbReference type="ARBA" id="ARBA00002953"/>
    </source>
</evidence>
<dbReference type="PANTHER" id="PTHR43651">
    <property type="entry name" value="1,4-ALPHA-GLUCAN-BRANCHING ENZYME"/>
    <property type="match status" value="1"/>
</dbReference>
<dbReference type="Proteomes" id="UP000288096">
    <property type="component" value="Unassembled WGS sequence"/>
</dbReference>
<evidence type="ECO:0000256" key="8">
    <source>
        <dbReference type="PIRSR" id="PIRSR000463-1"/>
    </source>
</evidence>
<reference evidence="11" key="1">
    <citation type="submission" date="2017-11" db="EMBL/GenBank/DDBJ databases">
        <authorList>
            <person name="Watanabe M."/>
            <person name="Kojima H."/>
        </authorList>
    </citation>
    <scope>NUCLEOTIDE SEQUENCE [LARGE SCALE GENOMIC DNA]</scope>
    <source>
        <strain evidence="11">Tokyo 01</strain>
    </source>
</reference>
<dbReference type="Pfam" id="PF02922">
    <property type="entry name" value="CBM_48"/>
    <property type="match status" value="1"/>
</dbReference>
<evidence type="ECO:0000313" key="11">
    <source>
        <dbReference type="Proteomes" id="UP000288096"/>
    </source>
</evidence>
<evidence type="ECO:0000256" key="3">
    <source>
        <dbReference type="ARBA" id="ARBA00009000"/>
    </source>
</evidence>
<dbReference type="SMART" id="SM00642">
    <property type="entry name" value="Aamy"/>
    <property type="match status" value="1"/>
</dbReference>
<dbReference type="GO" id="GO:0005978">
    <property type="term" value="P:glycogen biosynthetic process"/>
    <property type="evidence" value="ECO:0007669"/>
    <property type="project" value="InterPro"/>
</dbReference>
<comment type="function">
    <text evidence="2">Catalyzes the formation of the alpha-1,6-glucosidic linkages in glycogen by scission of a 1,4-alpha-linked oligosaccharide from growing alpha-1,4-glucan chains and the subsequent attachment of the oligosaccharide to the alpha-1,6 position.</text>
</comment>
<dbReference type="PIRSF" id="PIRSF000463">
    <property type="entry name" value="GlgB"/>
    <property type="match status" value="1"/>
</dbReference>
<dbReference type="AlphaFoldDB" id="A0A401FTK1"/>
<evidence type="ECO:0000259" key="9">
    <source>
        <dbReference type="SMART" id="SM00642"/>
    </source>
</evidence>
<protein>
    <recommendedName>
        <fullName evidence="4">1,4-alpha-glucan branching enzyme</fullName>
        <ecNumber evidence="4">2.4.1.18</ecNumber>
    </recommendedName>
</protein>
<dbReference type="GO" id="GO:0004553">
    <property type="term" value="F:hydrolase activity, hydrolyzing O-glycosyl compounds"/>
    <property type="evidence" value="ECO:0007669"/>
    <property type="project" value="InterPro"/>
</dbReference>
<dbReference type="Gene3D" id="2.60.40.1180">
    <property type="entry name" value="Golgi alpha-mannosidase II"/>
    <property type="match status" value="1"/>
</dbReference>
<evidence type="ECO:0000256" key="6">
    <source>
        <dbReference type="ARBA" id="ARBA00022679"/>
    </source>
</evidence>
<keyword evidence="6" id="KW-0808">Transferase</keyword>
<evidence type="ECO:0000256" key="5">
    <source>
        <dbReference type="ARBA" id="ARBA00022676"/>
    </source>
</evidence>
<keyword evidence="5" id="KW-0328">Glycosyltransferase</keyword>
<comment type="catalytic activity">
    <reaction evidence="1">
        <text>Transfers a segment of a (1-&gt;4)-alpha-D-glucan chain to a primary hydroxy group in a similar glucan chain.</text>
        <dbReference type="EC" id="2.4.1.18"/>
    </reaction>
</comment>
<dbReference type="SUPFAM" id="SSF51445">
    <property type="entry name" value="(Trans)glycosidases"/>
    <property type="match status" value="1"/>
</dbReference>
<dbReference type="InterPro" id="IPR017853">
    <property type="entry name" value="GH"/>
</dbReference>
<dbReference type="InterPro" id="IPR006047">
    <property type="entry name" value="GH13_cat_dom"/>
</dbReference>
<evidence type="ECO:0000256" key="7">
    <source>
        <dbReference type="ARBA" id="ARBA00023277"/>
    </source>
</evidence>
<dbReference type="SUPFAM" id="SSF81296">
    <property type="entry name" value="E set domains"/>
    <property type="match status" value="1"/>
</dbReference>
<comment type="similarity">
    <text evidence="3">Belongs to the glycosyl hydrolase 13 family. GlgB subfamily.</text>
</comment>
<dbReference type="EC" id="2.4.1.18" evidence="4"/>
<dbReference type="GO" id="GO:0005737">
    <property type="term" value="C:cytoplasm"/>
    <property type="evidence" value="ECO:0007669"/>
    <property type="project" value="TreeGrafter"/>
</dbReference>
<evidence type="ECO:0000313" key="10">
    <source>
        <dbReference type="EMBL" id="GBC60307.1"/>
    </source>
</evidence>
<reference evidence="11" key="2">
    <citation type="submission" date="2019-01" db="EMBL/GenBank/DDBJ databases">
        <title>Genome sequence of Desulfonema ishimotonii strain Tokyo 01.</title>
        <authorList>
            <person name="Fukui M."/>
        </authorList>
    </citation>
    <scope>NUCLEOTIDE SEQUENCE [LARGE SCALE GENOMIC DNA]</scope>
    <source>
        <strain evidence="11">Tokyo 01</strain>
    </source>
</reference>
<evidence type="ECO:0000256" key="4">
    <source>
        <dbReference type="ARBA" id="ARBA00012541"/>
    </source>
</evidence>
<dbReference type="GO" id="GO:0003844">
    <property type="term" value="F:1,4-alpha-glucan branching enzyme activity"/>
    <property type="evidence" value="ECO:0007669"/>
    <property type="project" value="UniProtKB-EC"/>
</dbReference>
<sequence length="676" mass="78190">MKTSEATLPRLLKKDSYLRPYREIIENRMRRVRETEKRLTSGETGLADFASGHEYFGLHYREGQWIFREWAPNATGLFLIGEMTGWREEAAFALERINDQGVWEIRLPRNAFRHGDLYRLRIHWPDNRGDRIPAYARRVVQDPETRIFNAQVWQPPLPYHWKNPVPRISEQDEQLLIYEVHTGMAQEAEKIGSYSEFTGYILPRIVRAGYNTIQLMAVQEHPYYGSFGYQVSNFFAASSRFGTPDELKALVDAAHGAGLRVIMDLVHSHAVSNETEGLSRFDGTPYQYFHEGPRGRHTAWDSRCFDYGKPQVLHFLLSNCRFWLDEYRFDGFRFDGVTSMLYRDHGLGKAFTAYDDYFSDNLDEDALTCLALANRVTHAVRPDAITIAEDVSGMPGLAAPVEDGGVGFDYRFAMGVPDYWIRLTKEVADEDWPTGHLWYELNNRRPEEKTISYAESHDQALVGDKTLIFRLIDADIYDHMRKDDQNFRVDRGMALHKMIRLITLATAGNGYLNFMGNEFGHPEWIDFPREGNRWSLRYARRQWSLADHPDLKYRFLADFDRDMIAMVRRCGLLSHPNIPLLKEHHSDKVILFSRAGLIFAFNFHPTRSHSDYPFHAAPGEYRMILDSDAADYGGQGRLSPDQHHLTQPENGSHQLRLYLPTRTAIVLEPVGKVLPK</sequence>
<dbReference type="Pfam" id="PF02806">
    <property type="entry name" value="Alpha-amylase_C"/>
    <property type="match status" value="1"/>
</dbReference>
<accession>A0A401FTK1</accession>
<dbReference type="GO" id="GO:0043169">
    <property type="term" value="F:cation binding"/>
    <property type="evidence" value="ECO:0007669"/>
    <property type="project" value="InterPro"/>
</dbReference>
<dbReference type="InterPro" id="IPR013780">
    <property type="entry name" value="Glyco_hydro_b"/>
</dbReference>
<dbReference type="InterPro" id="IPR006048">
    <property type="entry name" value="A-amylase/branching_C"/>
</dbReference>
<dbReference type="EMBL" id="BEXT01000001">
    <property type="protein sequence ID" value="GBC60307.1"/>
    <property type="molecule type" value="Genomic_DNA"/>
</dbReference>
<dbReference type="InterPro" id="IPR004193">
    <property type="entry name" value="Glyco_hydro_13_N"/>
</dbReference>
<dbReference type="PANTHER" id="PTHR43651:SF3">
    <property type="entry name" value="1,4-ALPHA-GLUCAN-BRANCHING ENZYME"/>
    <property type="match status" value="1"/>
</dbReference>
<evidence type="ECO:0000256" key="1">
    <source>
        <dbReference type="ARBA" id="ARBA00000826"/>
    </source>
</evidence>
<feature type="domain" description="Glycosyl hydrolase family 13 catalytic" evidence="9">
    <location>
        <begin position="174"/>
        <end position="540"/>
    </location>
</feature>
<comment type="caution">
    <text evidence="10">The sequence shown here is derived from an EMBL/GenBank/DDBJ whole genome shotgun (WGS) entry which is preliminary data.</text>
</comment>
<feature type="active site" description="Proton donor" evidence="8">
    <location>
        <position position="389"/>
    </location>
</feature>
<name>A0A401FTK1_9BACT</name>
<proteinExistence type="inferred from homology"/>
<dbReference type="CDD" id="cd02854">
    <property type="entry name" value="E_set_GBE_euk_N"/>
    <property type="match status" value="1"/>
</dbReference>
<organism evidence="10 11">
    <name type="scientific">Desulfonema ishimotonii</name>
    <dbReference type="NCBI Taxonomy" id="45657"/>
    <lineage>
        <taxon>Bacteria</taxon>
        <taxon>Pseudomonadati</taxon>
        <taxon>Thermodesulfobacteriota</taxon>
        <taxon>Desulfobacteria</taxon>
        <taxon>Desulfobacterales</taxon>
        <taxon>Desulfococcaceae</taxon>
        <taxon>Desulfonema</taxon>
    </lineage>
</organism>
<dbReference type="CDD" id="cd11321">
    <property type="entry name" value="AmyAc_bac_euk_BE"/>
    <property type="match status" value="1"/>
</dbReference>
<dbReference type="RefSeq" id="WP_124327741.1">
    <property type="nucleotide sequence ID" value="NZ_BEXT01000001.1"/>
</dbReference>
<dbReference type="Gene3D" id="2.60.40.10">
    <property type="entry name" value="Immunoglobulins"/>
    <property type="match status" value="1"/>
</dbReference>
<dbReference type="Gene3D" id="3.20.20.80">
    <property type="entry name" value="Glycosidases"/>
    <property type="match status" value="1"/>
</dbReference>
<keyword evidence="11" id="KW-1185">Reference proteome</keyword>
<dbReference type="InterPro" id="IPR014756">
    <property type="entry name" value="Ig_E-set"/>
</dbReference>
<dbReference type="InterPro" id="IPR013783">
    <property type="entry name" value="Ig-like_fold"/>
</dbReference>